<accession>A0A7Y9DUY4</accession>
<feature type="transmembrane region" description="Helical" evidence="4">
    <location>
        <begin position="63"/>
        <end position="81"/>
    </location>
</feature>
<keyword evidence="7" id="KW-1185">Reference proteome</keyword>
<dbReference type="InterPro" id="IPR050300">
    <property type="entry name" value="GDXG_lipolytic_enzyme"/>
</dbReference>
<protein>
    <submittedName>
        <fullName evidence="6">Acetyl esterase/lipase</fullName>
    </submittedName>
</protein>
<evidence type="ECO:0000313" key="7">
    <source>
        <dbReference type="Proteomes" id="UP000535890"/>
    </source>
</evidence>
<dbReference type="Proteomes" id="UP000535890">
    <property type="component" value="Unassembled WGS sequence"/>
</dbReference>
<proteinExistence type="inferred from homology"/>
<dbReference type="GO" id="GO:0016787">
    <property type="term" value="F:hydrolase activity"/>
    <property type="evidence" value="ECO:0007669"/>
    <property type="project" value="UniProtKB-KW"/>
</dbReference>
<dbReference type="PROSITE" id="PS01174">
    <property type="entry name" value="LIPASE_GDXG_SER"/>
    <property type="match status" value="1"/>
</dbReference>
<evidence type="ECO:0000256" key="4">
    <source>
        <dbReference type="SAM" id="Phobius"/>
    </source>
</evidence>
<evidence type="ECO:0000256" key="2">
    <source>
        <dbReference type="ARBA" id="ARBA00022801"/>
    </source>
</evidence>
<feature type="transmembrane region" description="Helical" evidence="4">
    <location>
        <begin position="88"/>
        <end position="113"/>
    </location>
</feature>
<dbReference type="SUPFAM" id="SSF53474">
    <property type="entry name" value="alpha/beta-Hydrolases"/>
    <property type="match status" value="1"/>
</dbReference>
<feature type="domain" description="Alpha/beta hydrolase fold-3" evidence="5">
    <location>
        <begin position="164"/>
        <end position="378"/>
    </location>
</feature>
<gene>
    <name evidence="6" type="ORF">BJ983_002090</name>
</gene>
<dbReference type="Gene3D" id="3.40.50.1820">
    <property type="entry name" value="alpha/beta hydrolase"/>
    <property type="match status" value="1"/>
</dbReference>
<keyword evidence="4" id="KW-0812">Transmembrane</keyword>
<organism evidence="6 7">
    <name type="scientific">Actinomycetospora corticicola</name>
    <dbReference type="NCBI Taxonomy" id="663602"/>
    <lineage>
        <taxon>Bacteria</taxon>
        <taxon>Bacillati</taxon>
        <taxon>Actinomycetota</taxon>
        <taxon>Actinomycetes</taxon>
        <taxon>Pseudonocardiales</taxon>
        <taxon>Pseudonocardiaceae</taxon>
        <taxon>Actinomycetospora</taxon>
    </lineage>
</organism>
<evidence type="ECO:0000259" key="5">
    <source>
        <dbReference type="Pfam" id="PF07859"/>
    </source>
</evidence>
<name>A0A7Y9DUY4_9PSEU</name>
<reference evidence="6 7" key="1">
    <citation type="submission" date="2020-07" db="EMBL/GenBank/DDBJ databases">
        <title>Sequencing the genomes of 1000 actinobacteria strains.</title>
        <authorList>
            <person name="Klenk H.-P."/>
        </authorList>
    </citation>
    <scope>NUCLEOTIDE SEQUENCE [LARGE SCALE GENOMIC DNA]</scope>
    <source>
        <strain evidence="6 7">DSM 45772</strain>
    </source>
</reference>
<dbReference type="PANTHER" id="PTHR48081">
    <property type="entry name" value="AB HYDROLASE SUPERFAMILY PROTEIN C4A8.06C"/>
    <property type="match status" value="1"/>
</dbReference>
<dbReference type="InterPro" id="IPR029058">
    <property type="entry name" value="AB_hydrolase_fold"/>
</dbReference>
<dbReference type="RefSeq" id="WP_179793734.1">
    <property type="nucleotide sequence ID" value="NZ_BAABHP010000007.1"/>
</dbReference>
<dbReference type="InterPro" id="IPR033140">
    <property type="entry name" value="Lipase_GDXG_put_SER_AS"/>
</dbReference>
<dbReference type="InterPro" id="IPR013094">
    <property type="entry name" value="AB_hydrolase_3"/>
</dbReference>
<dbReference type="AlphaFoldDB" id="A0A7Y9DUY4"/>
<keyword evidence="2" id="KW-0378">Hydrolase</keyword>
<sequence length="404" mass="40647">MTVTSAPPGPRHRVGGLLAGLALLLLGAVGLLLVLVALGALVPRLGPLSGNATITVQTYGPPLVVVGVVATLVALVVRLRLRRAGTVVVGLGLVGTVALGVVVGLVVSAAGAAGGAIDLVRAIDPHGDVSLPDGYPQYGTGPGGEPLRAAVYRPAGAAGPAPILVYVHGGGWTAGSELDNSSDMRWFAQRGRLVISVGYTLATPQRPTWDLAAAQVACALTQLPALAPGLGGDPTRIVLSGDSAGGQLAVSVANHAASRTQPSACGGRVPVPQGVLVQYPAVDPVGAWADGRFPGHPDEPGRPLLETYTGGTPSQVPDRYTAIAGIPAITPAAPPTLALVPSDDELVPPAGPEAFVAAARAAGVDATTVTVPFANHAYDVGGISSLGNQFRRSVSDRWLTDRGW</sequence>
<dbReference type="Pfam" id="PF07859">
    <property type="entry name" value="Abhydrolase_3"/>
    <property type="match status" value="1"/>
</dbReference>
<keyword evidence="4" id="KW-1133">Transmembrane helix</keyword>
<comment type="similarity">
    <text evidence="1">Belongs to the 'GDXG' lipolytic enzyme family.</text>
</comment>
<comment type="caution">
    <text evidence="6">The sequence shown here is derived from an EMBL/GenBank/DDBJ whole genome shotgun (WGS) entry which is preliminary data.</text>
</comment>
<keyword evidence="4" id="KW-0472">Membrane</keyword>
<evidence type="ECO:0000313" key="6">
    <source>
        <dbReference type="EMBL" id="NYD35988.1"/>
    </source>
</evidence>
<dbReference type="EMBL" id="JACCBN010000001">
    <property type="protein sequence ID" value="NYD35988.1"/>
    <property type="molecule type" value="Genomic_DNA"/>
</dbReference>
<evidence type="ECO:0000256" key="1">
    <source>
        <dbReference type="ARBA" id="ARBA00010515"/>
    </source>
</evidence>
<feature type="active site" evidence="3">
    <location>
        <position position="243"/>
    </location>
</feature>
<evidence type="ECO:0000256" key="3">
    <source>
        <dbReference type="PROSITE-ProRule" id="PRU10038"/>
    </source>
</evidence>